<gene>
    <name evidence="6" type="ORF">SAMN04487996_118124</name>
</gene>
<evidence type="ECO:0000256" key="1">
    <source>
        <dbReference type="ARBA" id="ARBA00022741"/>
    </source>
</evidence>
<dbReference type="OrthoDB" id="9802448at2"/>
<evidence type="ECO:0000256" key="2">
    <source>
        <dbReference type="ARBA" id="ARBA00022840"/>
    </source>
</evidence>
<dbReference type="InterPro" id="IPR027417">
    <property type="entry name" value="P-loop_NTPase"/>
</dbReference>
<dbReference type="STRING" id="659014.SAMN04487996_118124"/>
<dbReference type="Pfam" id="PF00488">
    <property type="entry name" value="MutS_V"/>
    <property type="match status" value="1"/>
</dbReference>
<feature type="transmembrane region" description="Helical" evidence="4">
    <location>
        <begin position="223"/>
        <end position="252"/>
    </location>
</feature>
<dbReference type="SUPFAM" id="SSF48334">
    <property type="entry name" value="DNA repair protein MutS, domain III"/>
    <property type="match status" value="1"/>
</dbReference>
<evidence type="ECO:0000256" key="3">
    <source>
        <dbReference type="ARBA" id="ARBA00023125"/>
    </source>
</evidence>
<keyword evidence="4" id="KW-0472">Membrane</keyword>
<dbReference type="SMART" id="SM00534">
    <property type="entry name" value="MUTSac"/>
    <property type="match status" value="1"/>
</dbReference>
<dbReference type="GO" id="GO:0005829">
    <property type="term" value="C:cytosol"/>
    <property type="evidence" value="ECO:0007669"/>
    <property type="project" value="TreeGrafter"/>
</dbReference>
<dbReference type="InterPro" id="IPR045076">
    <property type="entry name" value="MutS"/>
</dbReference>
<evidence type="ECO:0000313" key="6">
    <source>
        <dbReference type="EMBL" id="SDG41363.1"/>
    </source>
</evidence>
<protein>
    <submittedName>
        <fullName evidence="6">MutS domain III</fullName>
    </submittedName>
</protein>
<dbReference type="GO" id="GO:0006298">
    <property type="term" value="P:mismatch repair"/>
    <property type="evidence" value="ECO:0007669"/>
    <property type="project" value="InterPro"/>
</dbReference>
<evidence type="ECO:0000313" key="7">
    <source>
        <dbReference type="Proteomes" id="UP000198748"/>
    </source>
</evidence>
<dbReference type="EMBL" id="FNAN01000018">
    <property type="protein sequence ID" value="SDG41363.1"/>
    <property type="molecule type" value="Genomic_DNA"/>
</dbReference>
<feature type="transmembrane region" description="Helical" evidence="4">
    <location>
        <begin position="58"/>
        <end position="75"/>
    </location>
</feature>
<dbReference type="GO" id="GO:0005524">
    <property type="term" value="F:ATP binding"/>
    <property type="evidence" value="ECO:0007669"/>
    <property type="project" value="UniProtKB-KW"/>
</dbReference>
<keyword evidence="1" id="KW-0547">Nucleotide-binding</keyword>
<evidence type="ECO:0000259" key="5">
    <source>
        <dbReference type="SMART" id="SM00534"/>
    </source>
</evidence>
<dbReference type="Gene3D" id="3.40.50.300">
    <property type="entry name" value="P-loop containing nucleotide triphosphate hydrolases"/>
    <property type="match status" value="1"/>
</dbReference>
<reference evidence="7" key="1">
    <citation type="submission" date="2016-10" db="EMBL/GenBank/DDBJ databases">
        <authorList>
            <person name="Varghese N."/>
            <person name="Submissions S."/>
        </authorList>
    </citation>
    <scope>NUCLEOTIDE SEQUENCE [LARGE SCALE GENOMIC DNA]</scope>
    <source>
        <strain evidence="7">DSM 25329</strain>
    </source>
</reference>
<name>A0A1G7U1K0_9BACT</name>
<keyword evidence="4" id="KW-0812">Transmembrane</keyword>
<dbReference type="PANTHER" id="PTHR11361">
    <property type="entry name" value="DNA MISMATCH REPAIR PROTEIN MUTS FAMILY MEMBER"/>
    <property type="match status" value="1"/>
</dbReference>
<dbReference type="GO" id="GO:0030983">
    <property type="term" value="F:mismatched DNA binding"/>
    <property type="evidence" value="ECO:0007669"/>
    <property type="project" value="InterPro"/>
</dbReference>
<organism evidence="6 7">
    <name type="scientific">Dyadobacter soli</name>
    <dbReference type="NCBI Taxonomy" id="659014"/>
    <lineage>
        <taxon>Bacteria</taxon>
        <taxon>Pseudomonadati</taxon>
        <taxon>Bacteroidota</taxon>
        <taxon>Cytophagia</taxon>
        <taxon>Cytophagales</taxon>
        <taxon>Spirosomataceae</taxon>
        <taxon>Dyadobacter</taxon>
    </lineage>
</organism>
<dbReference type="Proteomes" id="UP000198748">
    <property type="component" value="Unassembled WGS sequence"/>
</dbReference>
<keyword evidence="7" id="KW-1185">Reference proteome</keyword>
<keyword evidence="2" id="KW-0067">ATP-binding</keyword>
<feature type="transmembrane region" description="Helical" evidence="4">
    <location>
        <begin position="35"/>
        <end position="52"/>
    </location>
</feature>
<accession>A0A1G7U1K0</accession>
<dbReference type="SUPFAM" id="SSF52540">
    <property type="entry name" value="P-loop containing nucleoside triphosphate hydrolases"/>
    <property type="match status" value="1"/>
</dbReference>
<dbReference type="RefSeq" id="WP_090156118.1">
    <property type="nucleotide sequence ID" value="NZ_FNAN01000018.1"/>
</dbReference>
<dbReference type="PANTHER" id="PTHR11361:SF99">
    <property type="entry name" value="DNA MISMATCH REPAIR PROTEIN"/>
    <property type="match status" value="1"/>
</dbReference>
<dbReference type="Gene3D" id="1.10.1420.10">
    <property type="match status" value="1"/>
</dbReference>
<dbReference type="AlphaFoldDB" id="A0A1G7U1K0"/>
<dbReference type="GO" id="GO:0140664">
    <property type="term" value="F:ATP-dependent DNA damage sensor activity"/>
    <property type="evidence" value="ECO:0007669"/>
    <property type="project" value="InterPro"/>
</dbReference>
<dbReference type="InterPro" id="IPR000432">
    <property type="entry name" value="DNA_mismatch_repair_MutS_C"/>
</dbReference>
<feature type="domain" description="DNA mismatch repair proteins mutS family" evidence="5">
    <location>
        <begin position="420"/>
        <end position="602"/>
    </location>
</feature>
<keyword evidence="3" id="KW-0238">DNA-binding</keyword>
<dbReference type="InterPro" id="IPR036187">
    <property type="entry name" value="DNA_mismatch_repair_MutS_sf"/>
</dbReference>
<proteinExistence type="predicted"/>
<keyword evidence="4" id="KW-1133">Transmembrane helix</keyword>
<evidence type="ECO:0000256" key="4">
    <source>
        <dbReference type="SAM" id="Phobius"/>
    </source>
</evidence>
<sequence>MKNAEPNHSASFFQTQKEKATVAEQQEHERFKRIALLRLAAFAGMVLLAVVWNKTGIAYWGIGILVLLVIFLILMRKQQQARINRNFQRNLIEINNDELARMDLRFKRPETGTEFREKDHNYSDDLDIFGEYSLFKLLNRTRTAEGSRRLANWLKNPANATEVGLRQTAASDFARHPELIQAWEATALLHEHAAKHVGEFQAWVVEVFPAPLKKALSWRWYPVVSLVIAVLYFAGILPGIALLGSLAIHLFILGRYTDFVKVLANRTTSMGQTLTAYSELLQKAEDAPYQSAWWQTRKAQITGSSAALAKVGNLFEKLDYRNNPYFAIFIGIPTLWDMHCLASLEEWKAAHHQHLTDWLDVLADTEAMNSLAGHAFANPAYIVPEVNDAAEVTITATALGHPLIPAAKRISNDFAMQGTGKTILVTGSNMSGKSTFLRTIGLNLVLAQMGAVVSAGAFACSPVRVFSSMRTQDSLEESTSSFYAELKRLRKLLELADEQANAPVFYLLDEILKGTNSADRHRGAEALIRQLHSKTASGMVSTHDLELGEWGATETYIHNFHFRSDVENGQLHFDYRLHEGICRSFNASELMRMMGIAIGPDKTPLAH</sequence>